<dbReference type="KEGG" id="tko:TK1362"/>
<feature type="transmembrane region" description="Helical" evidence="2">
    <location>
        <begin position="64"/>
        <end position="87"/>
    </location>
</feature>
<dbReference type="AlphaFoldDB" id="Q5JGW0"/>
<evidence type="ECO:0000313" key="4">
    <source>
        <dbReference type="Proteomes" id="UP000000536"/>
    </source>
</evidence>
<dbReference type="OrthoDB" id="385197at2157"/>
<organism evidence="3 4">
    <name type="scientific">Thermococcus kodakarensis (strain ATCC BAA-918 / JCM 12380 / KOD1)</name>
    <name type="common">Pyrococcus kodakaraensis (strain KOD1)</name>
    <dbReference type="NCBI Taxonomy" id="69014"/>
    <lineage>
        <taxon>Archaea</taxon>
        <taxon>Methanobacteriati</taxon>
        <taxon>Methanobacteriota</taxon>
        <taxon>Thermococci</taxon>
        <taxon>Thermococcales</taxon>
        <taxon>Thermococcaceae</taxon>
        <taxon>Thermococcus</taxon>
    </lineage>
</organism>
<keyword evidence="2" id="KW-0812">Transmembrane</keyword>
<proteinExistence type="predicted"/>
<evidence type="ECO:0000313" key="3">
    <source>
        <dbReference type="EMBL" id="BAD85551.1"/>
    </source>
</evidence>
<dbReference type="Proteomes" id="UP000000536">
    <property type="component" value="Chromosome"/>
</dbReference>
<dbReference type="GeneID" id="78447882"/>
<name>Q5JGW0_THEKO</name>
<keyword evidence="4" id="KW-1185">Reference proteome</keyword>
<reference evidence="3 4" key="1">
    <citation type="journal article" date="2005" name="Genome Res.">
        <title>Complete genome sequence of the hyperthermophilic archaeon Thermococcus kodakaraensis KOD1 and comparison with Pyrococcus genomes.</title>
        <authorList>
            <person name="Fukui T."/>
            <person name="Atomi H."/>
            <person name="Kanai T."/>
            <person name="Matsumi R."/>
            <person name="Fujiwara S."/>
            <person name="Imanaka T."/>
        </authorList>
    </citation>
    <scope>NUCLEOTIDE SEQUENCE [LARGE SCALE GENOMIC DNA]</scope>
    <source>
        <strain evidence="4">ATCC BAA-918 / JCM 12380 / KOD1</strain>
    </source>
</reference>
<dbReference type="EMBL" id="AP006878">
    <property type="protein sequence ID" value="BAD85551.1"/>
    <property type="molecule type" value="Genomic_DNA"/>
</dbReference>
<dbReference type="HOGENOM" id="CLU_1954769_0_0_2"/>
<feature type="transmembrane region" description="Helical" evidence="2">
    <location>
        <begin position="99"/>
        <end position="121"/>
    </location>
</feature>
<dbReference type="PATRIC" id="fig|69014.16.peg.1328"/>
<gene>
    <name evidence="3" type="ordered locus">TK1362</name>
</gene>
<evidence type="ECO:0000256" key="1">
    <source>
        <dbReference type="SAM" id="MobiDB-lite"/>
    </source>
</evidence>
<protein>
    <submittedName>
        <fullName evidence="3">Hypothetical membrane protein</fullName>
    </submittedName>
</protein>
<keyword evidence="2" id="KW-0472">Membrane</keyword>
<accession>Q5JGW0</accession>
<feature type="region of interest" description="Disordered" evidence="1">
    <location>
        <begin position="1"/>
        <end position="21"/>
    </location>
</feature>
<dbReference type="RefSeq" id="WP_011250313.1">
    <property type="nucleotide sequence ID" value="NC_006624.1"/>
</dbReference>
<sequence>MAEDKVDFEIPETPKESPKAVDRELLETLNKAIKAVERLGDRYFDVREKDITSRKELELEKYRYWSRTVITLSILAITLISGVLYLGNEKVLSNEGVSFLLGTIAGYLFSILGGLISGGVVREKRAEE</sequence>
<dbReference type="InParanoid" id="Q5JGW0"/>
<keyword evidence="2" id="KW-1133">Transmembrane helix</keyword>
<evidence type="ECO:0000256" key="2">
    <source>
        <dbReference type="SAM" id="Phobius"/>
    </source>
</evidence>
<dbReference type="EnsemblBacteria" id="BAD85551">
    <property type="protein sequence ID" value="BAD85551"/>
    <property type="gene ID" value="TK1362"/>
</dbReference>